<dbReference type="Pfam" id="PF00248">
    <property type="entry name" value="Aldo_ket_red"/>
    <property type="match status" value="1"/>
</dbReference>
<feature type="site" description="Lowers pKa of active site Tyr" evidence="6">
    <location>
        <position position="79"/>
    </location>
</feature>
<dbReference type="PANTHER" id="PTHR43827">
    <property type="entry name" value="2,5-DIKETO-D-GLUCONIC ACID REDUCTASE"/>
    <property type="match status" value="1"/>
</dbReference>
<dbReference type="FunFam" id="3.20.20.100:FF:000015">
    <property type="entry name" value="Oxidoreductase, aldo/keto reductase family"/>
    <property type="match status" value="1"/>
</dbReference>
<dbReference type="InterPro" id="IPR020471">
    <property type="entry name" value="AKR"/>
</dbReference>
<comment type="similarity">
    <text evidence="1">Belongs to the aldo/keto reductase family.</text>
</comment>
<dbReference type="InterPro" id="IPR044500">
    <property type="entry name" value="AKR5G"/>
</dbReference>
<proteinExistence type="inferred from homology"/>
<evidence type="ECO:0000313" key="9">
    <source>
        <dbReference type="EMBL" id="RIE01959.1"/>
    </source>
</evidence>
<comment type="caution">
    <text evidence="9">The sequence shown here is derived from an EMBL/GenBank/DDBJ whole genome shotgun (WGS) entry which is preliminary data.</text>
</comment>
<protein>
    <submittedName>
        <fullName evidence="9">Aldo/keto reductase</fullName>
    </submittedName>
</protein>
<feature type="domain" description="NADP-dependent oxidoreductase" evidence="7">
    <location>
        <begin position="19"/>
        <end position="262"/>
    </location>
</feature>
<name>A0A398CL42_9BACL</name>
<gene>
    <name evidence="8" type="ORF">D3H35_14320</name>
    <name evidence="9" type="ORF">D3H35_14405</name>
</gene>
<dbReference type="CDD" id="cd19157">
    <property type="entry name" value="AKR_AKR5G1-3"/>
    <property type="match status" value="1"/>
</dbReference>
<dbReference type="Proteomes" id="UP000266340">
    <property type="component" value="Unassembled WGS sequence"/>
</dbReference>
<evidence type="ECO:0000256" key="5">
    <source>
        <dbReference type="PIRSR" id="PIRSR000097-2"/>
    </source>
</evidence>
<evidence type="ECO:0000259" key="7">
    <source>
        <dbReference type="Pfam" id="PF00248"/>
    </source>
</evidence>
<reference evidence="9 10" key="1">
    <citation type="submission" date="2018-09" db="EMBL/GenBank/DDBJ databases">
        <title>Cohnella cavernae sp. nov., isolated from a karst cave.</title>
        <authorList>
            <person name="Zhu H."/>
        </authorList>
    </citation>
    <scope>NUCLEOTIDE SEQUENCE [LARGE SCALE GENOMIC DNA]</scope>
    <source>
        <strain evidence="9 10">K2E09-144</strain>
    </source>
</reference>
<dbReference type="InterPro" id="IPR023210">
    <property type="entry name" value="NADP_OxRdtase_dom"/>
</dbReference>
<dbReference type="PRINTS" id="PR00069">
    <property type="entry name" value="ALDKETRDTASE"/>
</dbReference>
<dbReference type="InterPro" id="IPR018170">
    <property type="entry name" value="Aldo/ket_reductase_CS"/>
</dbReference>
<evidence type="ECO:0000313" key="10">
    <source>
        <dbReference type="Proteomes" id="UP000266340"/>
    </source>
</evidence>
<evidence type="ECO:0000256" key="3">
    <source>
        <dbReference type="ARBA" id="ARBA00023002"/>
    </source>
</evidence>
<dbReference type="SUPFAM" id="SSF51430">
    <property type="entry name" value="NAD(P)-linked oxidoreductase"/>
    <property type="match status" value="1"/>
</dbReference>
<dbReference type="AlphaFoldDB" id="A0A398CL42"/>
<evidence type="ECO:0000256" key="1">
    <source>
        <dbReference type="ARBA" id="ARBA00007905"/>
    </source>
</evidence>
<dbReference type="RefSeq" id="WP_119149996.1">
    <property type="nucleotide sequence ID" value="NZ_JBHSOV010000020.1"/>
</dbReference>
<feature type="active site" description="Proton donor" evidence="4">
    <location>
        <position position="54"/>
    </location>
</feature>
<keyword evidence="10" id="KW-1185">Reference proteome</keyword>
<keyword evidence="3" id="KW-0560">Oxidoreductase</keyword>
<dbReference type="EMBL" id="QXJM01000039">
    <property type="protein sequence ID" value="RIE01945.1"/>
    <property type="molecule type" value="Genomic_DNA"/>
</dbReference>
<dbReference type="PROSITE" id="PS00798">
    <property type="entry name" value="ALDOKETO_REDUCTASE_1"/>
    <property type="match status" value="1"/>
</dbReference>
<dbReference type="PIRSF" id="PIRSF000097">
    <property type="entry name" value="AKR"/>
    <property type="match status" value="1"/>
</dbReference>
<dbReference type="GO" id="GO:0016616">
    <property type="term" value="F:oxidoreductase activity, acting on the CH-OH group of donors, NAD or NADP as acceptor"/>
    <property type="evidence" value="ECO:0007669"/>
    <property type="project" value="UniProtKB-ARBA"/>
</dbReference>
<feature type="binding site" evidence="5">
    <location>
        <position position="112"/>
    </location>
    <ligand>
        <name>substrate</name>
    </ligand>
</feature>
<accession>A0A398CL42</accession>
<dbReference type="PANTHER" id="PTHR43827:SF3">
    <property type="entry name" value="NADP-DEPENDENT OXIDOREDUCTASE DOMAIN-CONTAINING PROTEIN"/>
    <property type="match status" value="1"/>
</dbReference>
<dbReference type="InterPro" id="IPR036812">
    <property type="entry name" value="NAD(P)_OxRdtase_dom_sf"/>
</dbReference>
<organism evidence="9 10">
    <name type="scientific">Cohnella faecalis</name>
    <dbReference type="NCBI Taxonomy" id="2315694"/>
    <lineage>
        <taxon>Bacteria</taxon>
        <taxon>Bacillati</taxon>
        <taxon>Bacillota</taxon>
        <taxon>Bacilli</taxon>
        <taxon>Bacillales</taxon>
        <taxon>Paenibacillaceae</taxon>
        <taxon>Cohnella</taxon>
    </lineage>
</organism>
<dbReference type="EMBL" id="QXJM01000039">
    <property type="protein sequence ID" value="RIE01959.1"/>
    <property type="molecule type" value="Genomic_DNA"/>
</dbReference>
<evidence type="ECO:0000256" key="2">
    <source>
        <dbReference type="ARBA" id="ARBA00022857"/>
    </source>
</evidence>
<dbReference type="OrthoDB" id="9804790at2"/>
<evidence type="ECO:0000256" key="4">
    <source>
        <dbReference type="PIRSR" id="PIRSR000097-1"/>
    </source>
</evidence>
<evidence type="ECO:0000256" key="6">
    <source>
        <dbReference type="PIRSR" id="PIRSR000097-3"/>
    </source>
</evidence>
<keyword evidence="2" id="KW-0521">NADP</keyword>
<evidence type="ECO:0000313" key="8">
    <source>
        <dbReference type="EMBL" id="RIE01945.1"/>
    </source>
</evidence>
<dbReference type="PROSITE" id="PS00062">
    <property type="entry name" value="ALDOKETO_REDUCTASE_2"/>
    <property type="match status" value="1"/>
</dbReference>
<dbReference type="Gene3D" id="3.20.20.100">
    <property type="entry name" value="NADP-dependent oxidoreductase domain"/>
    <property type="match status" value="1"/>
</dbReference>
<sequence length="275" mass="31403">MALSIGSTVELLNGVLMPRLGLGVWRTPEGEQTEEAVTAALNAGYRSIDTASLYENEGGVGRAIRESGIAREEIFVTTKVWNNEQGYDNTLNAFRNSLERLQMDYVDLYLVHWPVAGKYLETYKAIEHLYEQGKVRAIGVSNFLIHHLEDLMGSCRIKPMVNQVEFHPLLTSKKLLMFCRKEGIQLESWRPLMQGRLDIPLIRELASKYGKTPAQIVLRWHLQQGVVTIPKSVRKERIEENADLYDFELAPEDIVRIDGLNEDRRFGADPDRVDF</sequence>